<dbReference type="GO" id="GO:0003714">
    <property type="term" value="F:transcription corepressor activity"/>
    <property type="evidence" value="ECO:0007669"/>
    <property type="project" value="TreeGrafter"/>
</dbReference>
<dbReference type="GO" id="GO:0016581">
    <property type="term" value="C:NuRD complex"/>
    <property type="evidence" value="ECO:0007669"/>
    <property type="project" value="TreeGrafter"/>
</dbReference>
<dbReference type="Gene3D" id="2.30.30.490">
    <property type="match status" value="1"/>
</dbReference>
<feature type="non-terminal residue" evidence="4">
    <location>
        <position position="241"/>
    </location>
</feature>
<dbReference type="Gene3D" id="4.10.1240.50">
    <property type="match status" value="1"/>
</dbReference>
<dbReference type="Pfam" id="PF01448">
    <property type="entry name" value="ELM2"/>
    <property type="match status" value="1"/>
</dbReference>
<gene>
    <name evidence="4" type="ORF">SVUK_LOCUS2563</name>
</gene>
<sequence length="241" mass="27157">MSITFSRLNFFYIFFLFRQRELFLSRQVETLPATLIRGKCAVTLLSEVETVSSYDGEDKFFYSLVYDPSQMTLLADKGAIRVGEKYQAEVPETMECEDKVENGDGDELMIDDEEERSDSDMRGTIRAPSETEREVLVYHPHHSLTDRDMDQFLIVARAVGTFSRALDTSSSTKLPSLHMTAAAASRDVTLLHAMALLHQAGYDIGQVLIFHLLGCAVKYLVPPPNKNYYPLEADKATGHNT</sequence>
<dbReference type="OrthoDB" id="2193595at2759"/>
<evidence type="ECO:0000313" key="5">
    <source>
        <dbReference type="Proteomes" id="UP000270094"/>
    </source>
</evidence>
<dbReference type="InterPro" id="IPR001025">
    <property type="entry name" value="BAH_dom"/>
</dbReference>
<dbReference type="GO" id="GO:0000122">
    <property type="term" value="P:negative regulation of transcription by RNA polymerase II"/>
    <property type="evidence" value="ECO:0007669"/>
    <property type="project" value="TreeGrafter"/>
</dbReference>
<dbReference type="InterPro" id="IPR000949">
    <property type="entry name" value="ELM2_dom"/>
</dbReference>
<dbReference type="FunFam" id="4.10.1240.50:FF:000001">
    <property type="entry name" value="Metastasis-associated 1 family, member 3"/>
    <property type="match status" value="1"/>
</dbReference>
<dbReference type="GO" id="GO:0003713">
    <property type="term" value="F:transcription coactivator activity"/>
    <property type="evidence" value="ECO:0007669"/>
    <property type="project" value="TreeGrafter"/>
</dbReference>
<evidence type="ECO:0000259" key="2">
    <source>
        <dbReference type="PROSITE" id="PS51038"/>
    </source>
</evidence>
<evidence type="ECO:0000259" key="3">
    <source>
        <dbReference type="PROSITE" id="PS51156"/>
    </source>
</evidence>
<dbReference type="PANTHER" id="PTHR10865">
    <property type="entry name" value="METASTASIS-ASSOCIATED PROTEIN AND MESODERM INDUCTION EARLY RESPONSE PROTEIN"/>
    <property type="match status" value="1"/>
</dbReference>
<accession>A0A3P7K888</accession>
<organism evidence="4 5">
    <name type="scientific">Strongylus vulgaris</name>
    <name type="common">Blood worm</name>
    <dbReference type="NCBI Taxonomy" id="40348"/>
    <lineage>
        <taxon>Eukaryota</taxon>
        <taxon>Metazoa</taxon>
        <taxon>Ecdysozoa</taxon>
        <taxon>Nematoda</taxon>
        <taxon>Chromadorea</taxon>
        <taxon>Rhabditida</taxon>
        <taxon>Rhabditina</taxon>
        <taxon>Rhabditomorpha</taxon>
        <taxon>Strongyloidea</taxon>
        <taxon>Strongylidae</taxon>
        <taxon>Strongylus</taxon>
    </lineage>
</organism>
<name>A0A3P7K888_STRVU</name>
<dbReference type="PROSITE" id="PS51156">
    <property type="entry name" value="ELM2"/>
    <property type="match status" value="1"/>
</dbReference>
<keyword evidence="1" id="KW-0539">Nucleus</keyword>
<evidence type="ECO:0008006" key="6">
    <source>
        <dbReference type="Google" id="ProtNLM"/>
    </source>
</evidence>
<dbReference type="GO" id="GO:0003682">
    <property type="term" value="F:chromatin binding"/>
    <property type="evidence" value="ECO:0007669"/>
    <property type="project" value="InterPro"/>
</dbReference>
<feature type="domain" description="ELM2" evidence="3">
    <location>
        <begin position="78"/>
        <end position="215"/>
    </location>
</feature>
<reference evidence="4 5" key="1">
    <citation type="submission" date="2018-11" db="EMBL/GenBank/DDBJ databases">
        <authorList>
            <consortium name="Pathogen Informatics"/>
        </authorList>
    </citation>
    <scope>NUCLEOTIDE SEQUENCE [LARGE SCALE GENOMIC DNA]</scope>
</reference>
<evidence type="ECO:0000256" key="1">
    <source>
        <dbReference type="ARBA" id="ARBA00023242"/>
    </source>
</evidence>
<dbReference type="Pfam" id="PF01426">
    <property type="entry name" value="BAH"/>
    <property type="match status" value="1"/>
</dbReference>
<proteinExistence type="predicted"/>
<dbReference type="AlphaFoldDB" id="A0A3P7K888"/>
<dbReference type="EMBL" id="UYYB01005882">
    <property type="protein sequence ID" value="VDM67565.1"/>
    <property type="molecule type" value="Genomic_DNA"/>
</dbReference>
<evidence type="ECO:0000313" key="4">
    <source>
        <dbReference type="EMBL" id="VDM67565.1"/>
    </source>
</evidence>
<keyword evidence="5" id="KW-1185">Reference proteome</keyword>
<dbReference type="SMART" id="SM01189">
    <property type="entry name" value="ELM2"/>
    <property type="match status" value="1"/>
</dbReference>
<dbReference type="PANTHER" id="PTHR10865:SF29">
    <property type="entry name" value="METASTASIS ASSOCIATED 1-LIKE, ISOFORM D"/>
    <property type="match status" value="1"/>
</dbReference>
<dbReference type="InterPro" id="IPR043151">
    <property type="entry name" value="BAH_sf"/>
</dbReference>
<feature type="domain" description="BAH" evidence="2">
    <location>
        <begin position="1"/>
        <end position="77"/>
    </location>
</feature>
<dbReference type="GO" id="GO:0042826">
    <property type="term" value="F:histone deacetylase binding"/>
    <property type="evidence" value="ECO:0007669"/>
    <property type="project" value="TreeGrafter"/>
</dbReference>
<dbReference type="InterPro" id="IPR040138">
    <property type="entry name" value="MIER/MTA"/>
</dbReference>
<dbReference type="PROSITE" id="PS51038">
    <property type="entry name" value="BAH"/>
    <property type="match status" value="1"/>
</dbReference>
<dbReference type="Proteomes" id="UP000270094">
    <property type="component" value="Unassembled WGS sequence"/>
</dbReference>
<protein>
    <recommendedName>
        <fullName evidence="6">ELM2 domain-containing protein</fullName>
    </recommendedName>
</protein>